<name>A0A8J8NMS4_HALGN</name>
<feature type="region of interest" description="Disordered" evidence="3">
    <location>
        <begin position="152"/>
        <end position="337"/>
    </location>
</feature>
<feature type="compositionally biased region" description="Low complexity" evidence="3">
    <location>
        <begin position="207"/>
        <end position="222"/>
    </location>
</feature>
<dbReference type="Proteomes" id="UP000785679">
    <property type="component" value="Unassembled WGS sequence"/>
</dbReference>
<evidence type="ECO:0000259" key="4">
    <source>
        <dbReference type="Pfam" id="PF09398"/>
    </source>
</evidence>
<accession>A0A8J8NMS4</accession>
<evidence type="ECO:0000256" key="3">
    <source>
        <dbReference type="SAM" id="MobiDB-lite"/>
    </source>
</evidence>
<feature type="compositionally biased region" description="Low complexity" evidence="3">
    <location>
        <begin position="171"/>
        <end position="181"/>
    </location>
</feature>
<dbReference type="Pfam" id="PF09398">
    <property type="entry name" value="FOP_dimer"/>
    <property type="match status" value="1"/>
</dbReference>
<dbReference type="GO" id="GO:0005815">
    <property type="term" value="C:microtubule organizing center"/>
    <property type="evidence" value="ECO:0007669"/>
    <property type="project" value="InterPro"/>
</dbReference>
<feature type="compositionally biased region" description="Polar residues" evidence="3">
    <location>
        <begin position="157"/>
        <end position="170"/>
    </location>
</feature>
<proteinExistence type="predicted"/>
<comment type="caution">
    <text evidence="5">The sequence shown here is derived from an EMBL/GenBank/DDBJ whole genome shotgun (WGS) entry which is preliminary data.</text>
</comment>
<dbReference type="EMBL" id="RRYP01011445">
    <property type="protein sequence ID" value="TNV77728.1"/>
    <property type="molecule type" value="Genomic_DNA"/>
</dbReference>
<gene>
    <name evidence="5" type="ORF">FGO68_gene6451</name>
</gene>
<keyword evidence="6" id="KW-1185">Reference proteome</keyword>
<protein>
    <recommendedName>
        <fullName evidence="4">FGFR1 oncogene partner (FOP) N-terminal dimerisation domain-containing protein</fullName>
    </recommendedName>
</protein>
<dbReference type="InterPro" id="IPR018993">
    <property type="entry name" value="FOP_dimerisation-dom_N"/>
</dbReference>
<keyword evidence="2" id="KW-0206">Cytoskeleton</keyword>
<reference evidence="5" key="1">
    <citation type="submission" date="2019-06" db="EMBL/GenBank/DDBJ databases">
        <authorList>
            <person name="Zheng W."/>
        </authorList>
    </citation>
    <scope>NUCLEOTIDE SEQUENCE</scope>
    <source>
        <strain evidence="5">QDHG01</strain>
    </source>
</reference>
<dbReference type="AlphaFoldDB" id="A0A8J8NMS4"/>
<evidence type="ECO:0000313" key="5">
    <source>
        <dbReference type="EMBL" id="TNV77728.1"/>
    </source>
</evidence>
<evidence type="ECO:0000256" key="1">
    <source>
        <dbReference type="ARBA" id="ARBA00022490"/>
    </source>
</evidence>
<feature type="compositionally biased region" description="Acidic residues" evidence="3">
    <location>
        <begin position="242"/>
        <end position="255"/>
    </location>
</feature>
<feature type="compositionally biased region" description="Basic and acidic residues" evidence="3">
    <location>
        <begin position="275"/>
        <end position="286"/>
    </location>
</feature>
<dbReference type="PANTHER" id="PTHR15431">
    <property type="entry name" value="FGFR1 ONCOGENE PARTNER/LISH DOMAIN-CONTAINING PROTEIN"/>
    <property type="match status" value="1"/>
</dbReference>
<feature type="compositionally biased region" description="Acidic residues" evidence="3">
    <location>
        <begin position="300"/>
        <end position="313"/>
    </location>
</feature>
<dbReference type="Gene3D" id="1.20.960.40">
    <property type="match status" value="1"/>
</dbReference>
<dbReference type="GO" id="GO:0034453">
    <property type="term" value="P:microtubule anchoring"/>
    <property type="evidence" value="ECO:0007669"/>
    <property type="project" value="InterPro"/>
</dbReference>
<dbReference type="OrthoDB" id="2160638at2759"/>
<feature type="domain" description="FGFR1 oncogene partner (FOP) N-terminal dimerisation" evidence="4">
    <location>
        <begin position="71"/>
        <end position="143"/>
    </location>
</feature>
<feature type="compositionally biased region" description="Basic and acidic residues" evidence="3">
    <location>
        <begin position="182"/>
        <end position="194"/>
    </location>
</feature>
<evidence type="ECO:0000313" key="6">
    <source>
        <dbReference type="Proteomes" id="UP000785679"/>
    </source>
</evidence>
<keyword evidence="1" id="KW-0963">Cytoplasm</keyword>
<organism evidence="5 6">
    <name type="scientific">Halteria grandinella</name>
    <dbReference type="NCBI Taxonomy" id="5974"/>
    <lineage>
        <taxon>Eukaryota</taxon>
        <taxon>Sar</taxon>
        <taxon>Alveolata</taxon>
        <taxon>Ciliophora</taxon>
        <taxon>Intramacronucleata</taxon>
        <taxon>Spirotrichea</taxon>
        <taxon>Stichotrichia</taxon>
        <taxon>Sporadotrichida</taxon>
        <taxon>Halteriidae</taxon>
        <taxon>Halteria</taxon>
    </lineage>
</organism>
<dbReference type="PANTHER" id="PTHR15431:SF9">
    <property type="entry name" value="CENTROSOMAL PROTEIN 43"/>
    <property type="match status" value="1"/>
</dbReference>
<sequence length="366" mass="39993">MSEVLELNRDDQHYKQKKDVLNHLINSGGLDEIKAKLRAKVIEQLEAEKKKSRGAASKYMKGSEIQSNITRKVVEHPDGLLCAEIIREFLSFYKMNLSLNVFEPEMSISSTMAKSHSNIERELGFGPALSGDRSKPILLTLLEQFKYGNAGSGGQGSVNPHGSVPSNNLESSPSYKSPFSHSAKDEPPAPERPKTAKNKSPPPPPANNKAAEPPSSAKSALSTLNDLPSLGNPKKATVAANDFDEFGLNDDEDADSDKLKKISGSKYNNSKAQKLLKDHEDEEHKGYNVRVQKRGHVYTADDDDIQEEIQSEDQDPRGQNTANKNSGGGESSSARGFGITVSQSLGIDKSVDSMAIDEYDHIEDIE</sequence>
<evidence type="ECO:0000256" key="2">
    <source>
        <dbReference type="ARBA" id="ARBA00023212"/>
    </source>
</evidence>